<protein>
    <submittedName>
        <fullName evidence="3">PPOX class F420-dependent oxidoreductase</fullName>
        <ecNumber evidence="3">1.-.-.-</ecNumber>
    </submittedName>
</protein>
<dbReference type="PANTHER" id="PTHR35176:SF6">
    <property type="entry name" value="HEME OXYGENASE HI_0854-RELATED"/>
    <property type="match status" value="1"/>
</dbReference>
<dbReference type="EMBL" id="JBHSXX010000001">
    <property type="protein sequence ID" value="MFC6868539.1"/>
    <property type="molecule type" value="Genomic_DNA"/>
</dbReference>
<evidence type="ECO:0000259" key="2">
    <source>
        <dbReference type="Pfam" id="PF01243"/>
    </source>
</evidence>
<dbReference type="RefSeq" id="WP_345392593.1">
    <property type="nucleotide sequence ID" value="NZ_BAABLA010000011.1"/>
</dbReference>
<keyword evidence="1 3" id="KW-0560">Oxidoreductase</keyword>
<dbReference type="Gene3D" id="2.30.110.10">
    <property type="entry name" value="Electron Transport, Fmn-binding Protein, Chain A"/>
    <property type="match status" value="1"/>
</dbReference>
<evidence type="ECO:0000256" key="1">
    <source>
        <dbReference type="ARBA" id="ARBA00023002"/>
    </source>
</evidence>
<evidence type="ECO:0000313" key="4">
    <source>
        <dbReference type="Proteomes" id="UP001596337"/>
    </source>
</evidence>
<dbReference type="GO" id="GO:0016491">
    <property type="term" value="F:oxidoreductase activity"/>
    <property type="evidence" value="ECO:0007669"/>
    <property type="project" value="UniProtKB-KW"/>
</dbReference>
<reference evidence="4" key="1">
    <citation type="journal article" date="2019" name="Int. J. Syst. Evol. Microbiol.">
        <title>The Global Catalogue of Microorganisms (GCM) 10K type strain sequencing project: providing services to taxonomists for standard genome sequencing and annotation.</title>
        <authorList>
            <consortium name="The Broad Institute Genomics Platform"/>
            <consortium name="The Broad Institute Genome Sequencing Center for Infectious Disease"/>
            <person name="Wu L."/>
            <person name="Ma J."/>
        </authorList>
    </citation>
    <scope>NUCLEOTIDE SEQUENCE [LARGE SCALE GENOMIC DNA]</scope>
    <source>
        <strain evidence="4">KCTC 32255</strain>
    </source>
</reference>
<keyword evidence="4" id="KW-1185">Reference proteome</keyword>
<evidence type="ECO:0000313" key="3">
    <source>
        <dbReference type="EMBL" id="MFC6868539.1"/>
    </source>
</evidence>
<comment type="caution">
    <text evidence="3">The sequence shown here is derived from an EMBL/GenBank/DDBJ whole genome shotgun (WGS) entry which is preliminary data.</text>
</comment>
<accession>A0ABW2C100</accession>
<dbReference type="Proteomes" id="UP001596337">
    <property type="component" value="Unassembled WGS sequence"/>
</dbReference>
<organism evidence="3 4">
    <name type="scientific">Haloechinothrix salitolerans</name>
    <dbReference type="NCBI Taxonomy" id="926830"/>
    <lineage>
        <taxon>Bacteria</taxon>
        <taxon>Bacillati</taxon>
        <taxon>Actinomycetota</taxon>
        <taxon>Actinomycetes</taxon>
        <taxon>Pseudonocardiales</taxon>
        <taxon>Pseudonocardiaceae</taxon>
        <taxon>Haloechinothrix</taxon>
    </lineage>
</organism>
<sequence>MTVFTRDELAYLSERRLGRIATTGPDGTPHVTPVGWRVDAARGVVEVGGINLPGTKKFRDVVRTGRAAIVIDDVASVDPWRPRGIEIRGHAAAIDEPSAVIRITPERVISWGLDGTGRKHARSVNASDAHLRPSGQSS</sequence>
<dbReference type="NCBIfam" id="TIGR04023">
    <property type="entry name" value="PPOX_MSMEG_5819"/>
    <property type="match status" value="1"/>
</dbReference>
<dbReference type="InterPro" id="IPR024031">
    <property type="entry name" value="MSMEG_5819/OxyR"/>
</dbReference>
<name>A0ABW2C100_9PSEU</name>
<feature type="domain" description="Pyridoxamine 5'-phosphate oxidase N-terminal" evidence="2">
    <location>
        <begin position="10"/>
        <end position="99"/>
    </location>
</feature>
<dbReference type="EC" id="1.-.-.-" evidence="3"/>
<dbReference type="InterPro" id="IPR052019">
    <property type="entry name" value="F420H2_bilvrd_red/Heme_oxyg"/>
</dbReference>
<dbReference type="Pfam" id="PF01243">
    <property type="entry name" value="PNPOx_N"/>
    <property type="match status" value="1"/>
</dbReference>
<dbReference type="PANTHER" id="PTHR35176">
    <property type="entry name" value="HEME OXYGENASE HI_0854-RELATED"/>
    <property type="match status" value="1"/>
</dbReference>
<gene>
    <name evidence="3" type="ORF">ACFQGD_15465</name>
</gene>
<proteinExistence type="predicted"/>
<dbReference type="InterPro" id="IPR011576">
    <property type="entry name" value="Pyridox_Oxase_N"/>
</dbReference>
<dbReference type="SUPFAM" id="SSF50475">
    <property type="entry name" value="FMN-binding split barrel"/>
    <property type="match status" value="1"/>
</dbReference>
<dbReference type="InterPro" id="IPR012349">
    <property type="entry name" value="Split_barrel_FMN-bd"/>
</dbReference>